<feature type="transmembrane region" description="Helical" evidence="2">
    <location>
        <begin position="461"/>
        <end position="484"/>
    </location>
</feature>
<feature type="compositionally biased region" description="Polar residues" evidence="1">
    <location>
        <begin position="304"/>
        <end position="315"/>
    </location>
</feature>
<evidence type="ECO:0000256" key="2">
    <source>
        <dbReference type="SAM" id="Phobius"/>
    </source>
</evidence>
<evidence type="ECO:0000313" key="3">
    <source>
        <dbReference type="EMBL" id="KAG8477236.1"/>
    </source>
</evidence>
<dbReference type="InterPro" id="IPR044216">
    <property type="entry name" value="WDL7"/>
</dbReference>
<comment type="caution">
    <text evidence="3">The sequence shown here is derived from an EMBL/GenBank/DDBJ whole genome shotgun (WGS) entry which is preliminary data.</text>
</comment>
<evidence type="ECO:0000313" key="4">
    <source>
        <dbReference type="Proteomes" id="UP000701853"/>
    </source>
</evidence>
<keyword evidence="2" id="KW-0472">Membrane</keyword>
<feature type="region of interest" description="Disordered" evidence="1">
    <location>
        <begin position="222"/>
        <end position="266"/>
    </location>
</feature>
<sequence>MGDSACLMQPFSYTAGIPNESKEGNPVAVLGQSISFGRFMSDQALAWEKWSTFSHKKYVEEAQRYARPGSVAQKKAFFEAHYKTLAARKAMLEQAKANEGMVQDIGTQVSEIMNSSSQMAALGHEETGSIYDGKENNNSDFVEFESSIVEGADSVGEHNVLLEINLKNEAEIKDLELSEATHVENLEKKVNQSRKLEEVMELELSEENQMEKPLLKVSSYGRRTKVPSSPAIRPNKGNNVTPMSNKSGMEISDRKRSTPKSSHKFIKSTPAKEISRLTSTIIRKIDGSRIASNSKPSKECPTPLRTSNMASTSGRPKQALATPWLENRSARTLFNSSASVSKTSRGKWNLLPTEGLKRNSMQVKNKKTEETYVKARPIPDFYKERRTIKDEMQKVPLTRPESAGVGRKSTPRKANNHFHIKSLQLRSKFQLQWLLITFDKIKHKFGCLKLDGNRRLSGNSLLILFNSCLYAALFWVFNRALFYLEKRLNTNKRQYMER</sequence>
<reference evidence="3 4" key="1">
    <citation type="journal article" date="2021" name="bioRxiv">
        <title>The Gossypium anomalum genome as a resource for cotton improvement and evolutionary analysis of hybrid incompatibility.</title>
        <authorList>
            <person name="Grover C.E."/>
            <person name="Yuan D."/>
            <person name="Arick M.A."/>
            <person name="Miller E.R."/>
            <person name="Hu G."/>
            <person name="Peterson D.G."/>
            <person name="Wendel J.F."/>
            <person name="Udall J.A."/>
        </authorList>
    </citation>
    <scope>NUCLEOTIDE SEQUENCE [LARGE SCALE GENOMIC DNA]</scope>
    <source>
        <strain evidence="3">JFW-Udall</strain>
        <tissue evidence="3">Leaf</tissue>
    </source>
</reference>
<feature type="compositionally biased region" description="Basic residues" evidence="1">
    <location>
        <begin position="257"/>
        <end position="266"/>
    </location>
</feature>
<protein>
    <recommendedName>
        <fullName evidence="5">TPX2 C-terminal domain-containing protein</fullName>
    </recommendedName>
</protein>
<evidence type="ECO:0008006" key="5">
    <source>
        <dbReference type="Google" id="ProtNLM"/>
    </source>
</evidence>
<dbReference type="PANTHER" id="PTHR47067:SF7">
    <property type="entry name" value="TPX2 (TARGETING PROTEIN FOR XKLP2) PROTEIN FAMILY"/>
    <property type="match status" value="1"/>
</dbReference>
<keyword evidence="4" id="KW-1185">Reference proteome</keyword>
<name>A0A8J5XVJ9_9ROSI</name>
<dbReference type="EMBL" id="JAHUZN010000011">
    <property type="protein sequence ID" value="KAG8477236.1"/>
    <property type="molecule type" value="Genomic_DNA"/>
</dbReference>
<keyword evidence="2" id="KW-1133">Transmembrane helix</keyword>
<accession>A0A8J5XVJ9</accession>
<organism evidence="3 4">
    <name type="scientific">Gossypium anomalum</name>
    <dbReference type="NCBI Taxonomy" id="47600"/>
    <lineage>
        <taxon>Eukaryota</taxon>
        <taxon>Viridiplantae</taxon>
        <taxon>Streptophyta</taxon>
        <taxon>Embryophyta</taxon>
        <taxon>Tracheophyta</taxon>
        <taxon>Spermatophyta</taxon>
        <taxon>Magnoliopsida</taxon>
        <taxon>eudicotyledons</taxon>
        <taxon>Gunneridae</taxon>
        <taxon>Pentapetalae</taxon>
        <taxon>rosids</taxon>
        <taxon>malvids</taxon>
        <taxon>Malvales</taxon>
        <taxon>Malvaceae</taxon>
        <taxon>Malvoideae</taxon>
        <taxon>Gossypium</taxon>
    </lineage>
</organism>
<dbReference type="AlphaFoldDB" id="A0A8J5XVJ9"/>
<feature type="region of interest" description="Disordered" evidence="1">
    <location>
        <begin position="291"/>
        <end position="316"/>
    </location>
</feature>
<feature type="compositionally biased region" description="Polar residues" evidence="1">
    <location>
        <begin position="236"/>
        <end position="247"/>
    </location>
</feature>
<dbReference type="PANTHER" id="PTHR47067">
    <property type="entry name" value="TPX2 (TARGETING PROTEIN FOR XKLP2) PROTEIN FAMILY-RELATED"/>
    <property type="match status" value="1"/>
</dbReference>
<keyword evidence="2" id="KW-0812">Transmembrane</keyword>
<gene>
    <name evidence="3" type="ORF">CXB51_030133</name>
</gene>
<dbReference type="Proteomes" id="UP000701853">
    <property type="component" value="Chromosome 11"/>
</dbReference>
<dbReference type="OrthoDB" id="621651at2759"/>
<proteinExistence type="predicted"/>
<evidence type="ECO:0000256" key="1">
    <source>
        <dbReference type="SAM" id="MobiDB-lite"/>
    </source>
</evidence>